<dbReference type="AlphaFoldDB" id="A0A1J4JU21"/>
<dbReference type="VEuPathDB" id="TrichDB:TRFO_32425"/>
<dbReference type="InterPro" id="IPR019515">
    <property type="entry name" value="VPS54_N"/>
</dbReference>
<dbReference type="Pfam" id="PF10474">
    <property type="entry name" value="Syndetin_C"/>
    <property type="match status" value="1"/>
</dbReference>
<dbReference type="GO" id="GO:0032456">
    <property type="term" value="P:endocytic recycling"/>
    <property type="evidence" value="ECO:0007669"/>
    <property type="project" value="InterPro"/>
</dbReference>
<dbReference type="InterPro" id="IPR019514">
    <property type="entry name" value="Syndetin_C"/>
</dbReference>
<keyword evidence="7" id="KW-1185">Reference proteome</keyword>
<dbReference type="GO" id="GO:1990745">
    <property type="term" value="C:EARP complex"/>
    <property type="evidence" value="ECO:0007669"/>
    <property type="project" value="InterPro"/>
</dbReference>
<evidence type="ECO:0000256" key="3">
    <source>
        <dbReference type="ARBA" id="ARBA00023054"/>
    </source>
</evidence>
<dbReference type="Pfam" id="PF10475">
    <property type="entry name" value="Vps54_N"/>
    <property type="match status" value="1"/>
</dbReference>
<proteinExistence type="predicted"/>
<keyword evidence="2" id="KW-0653">Protein transport</keyword>
<gene>
    <name evidence="6" type="ORF">TRFO_32425</name>
</gene>
<comment type="caution">
    <text evidence="6">The sequence shown here is derived from an EMBL/GenBank/DDBJ whole genome shotgun (WGS) entry which is preliminary data.</text>
</comment>
<dbReference type="InterPro" id="IPR040047">
    <property type="entry name" value="VPS50"/>
</dbReference>
<dbReference type="RefSeq" id="XP_068353885.1">
    <property type="nucleotide sequence ID" value="XM_068508490.1"/>
</dbReference>
<feature type="domain" description="Vacuolar protein sorting-associated protein 54 N-terminal" evidence="5">
    <location>
        <begin position="60"/>
        <end position="287"/>
    </location>
</feature>
<protein>
    <recommendedName>
        <fullName evidence="8">Exocyst complex component Sec8</fullName>
    </recommendedName>
</protein>
<dbReference type="GO" id="GO:0000149">
    <property type="term" value="F:SNARE binding"/>
    <property type="evidence" value="ECO:0007669"/>
    <property type="project" value="TreeGrafter"/>
</dbReference>
<evidence type="ECO:0000313" key="7">
    <source>
        <dbReference type="Proteomes" id="UP000179807"/>
    </source>
</evidence>
<evidence type="ECO:0000313" key="6">
    <source>
        <dbReference type="EMBL" id="OHT00749.1"/>
    </source>
</evidence>
<dbReference type="GO" id="GO:0005829">
    <property type="term" value="C:cytosol"/>
    <property type="evidence" value="ECO:0007669"/>
    <property type="project" value="GOC"/>
</dbReference>
<dbReference type="Proteomes" id="UP000179807">
    <property type="component" value="Unassembled WGS sequence"/>
</dbReference>
<organism evidence="6 7">
    <name type="scientific">Tritrichomonas foetus</name>
    <dbReference type="NCBI Taxonomy" id="1144522"/>
    <lineage>
        <taxon>Eukaryota</taxon>
        <taxon>Metamonada</taxon>
        <taxon>Parabasalia</taxon>
        <taxon>Tritrichomonadida</taxon>
        <taxon>Tritrichomonadidae</taxon>
        <taxon>Tritrichomonas</taxon>
    </lineage>
</organism>
<name>A0A1J4JU21_9EUKA</name>
<dbReference type="PANTHER" id="PTHR13258">
    <property type="entry name" value="SYNDETIN"/>
    <property type="match status" value="1"/>
</dbReference>
<dbReference type="GeneID" id="94843194"/>
<accession>A0A1J4JU21</accession>
<sequence length="825" mass="94014">MKFIDKTISIKQRSIFIVKFNLMSNQEQKEEPVFPRKKLFPKISPAQIKTVMQFVPDQIYESDNDPIETTFDLLPHGTDPNFLTEIEALQRGQLEALDIVSRNLNQNLLENYTDVLKAMSLISDLNNQLNLSTQNIRQTRQVLHSAESEICDHPQTFFRQIQKQKNLKSVLDLLDLVQTITKSTDELNQALNDRDFVSALKLCLKPADLGANVRKLTGVENLVSSLHNMYSRVIDKMDTCLVAQINQFEHDVYGNLIAAYDSLNKLTLVPAKLLEAFRTRIDAKYDEISAGVDYNNVGKFKDSLQSLIDSSYSLLSVHQQIVAWHRGTAGYDSIRRAIEDMAKTLWDSIEEDATKILKKAPVTKLNFDSFDQLLKLTNGFIQFGATVVDMPGGALALAMDNITKDYFQLFHRNSLEAAGENLGFDTWASIPADSEFERQVLTLTIPVKEGTDVSLGMTSVNIQSAFPIDLTKITNSCSSIIKMLHQYLSMMKAVPSLSVEAINGIRELVEYYGFCVIHLFLKNSPVKPFEVNQNGKIVFLWQFVILLSNDDVQSLARIMHHFLKPVKEDKSPIVFPLTSMVDDNPNISAQQAITASDDMYAIGWYLESIRSYLEESLPENSLGNLRRFYSDIVSNFLKNFPAFCYQFIVPNLCDLSTFDQQVRATKYNINEPQVEPHSFCQTWIKVAKQFHELVSKFNADEKSKDNYLVAFWTYSSYILLNCFASVTKCTAEGRTSMLADYRHMAHEYLEFVGKRVHCDSDWVAQYIQAYFNNSTEFIKWAKENYKRYTMGQLIAIIETGLNDSIGRKDKAPLQASIKNLYKEIA</sequence>
<keyword evidence="1" id="KW-0813">Transport</keyword>
<evidence type="ECO:0008006" key="8">
    <source>
        <dbReference type="Google" id="ProtNLM"/>
    </source>
</evidence>
<dbReference type="GO" id="GO:0042147">
    <property type="term" value="P:retrograde transport, endosome to Golgi"/>
    <property type="evidence" value="ECO:0007669"/>
    <property type="project" value="InterPro"/>
</dbReference>
<feature type="domain" description="Syndetin C-terminal" evidence="4">
    <location>
        <begin position="590"/>
        <end position="817"/>
    </location>
</feature>
<evidence type="ECO:0000256" key="2">
    <source>
        <dbReference type="ARBA" id="ARBA00022927"/>
    </source>
</evidence>
<dbReference type="OrthoDB" id="10263345at2759"/>
<dbReference type="EMBL" id="MLAK01000939">
    <property type="protein sequence ID" value="OHT00749.1"/>
    <property type="molecule type" value="Genomic_DNA"/>
</dbReference>
<evidence type="ECO:0000259" key="4">
    <source>
        <dbReference type="Pfam" id="PF10474"/>
    </source>
</evidence>
<keyword evidence="3" id="KW-0175">Coiled coil</keyword>
<dbReference type="GO" id="GO:0015031">
    <property type="term" value="P:protein transport"/>
    <property type="evidence" value="ECO:0007669"/>
    <property type="project" value="UniProtKB-KW"/>
</dbReference>
<dbReference type="PANTHER" id="PTHR13258:SF0">
    <property type="entry name" value="SYNDETIN"/>
    <property type="match status" value="1"/>
</dbReference>
<evidence type="ECO:0000256" key="1">
    <source>
        <dbReference type="ARBA" id="ARBA00022448"/>
    </source>
</evidence>
<reference evidence="6" key="1">
    <citation type="submission" date="2016-10" db="EMBL/GenBank/DDBJ databases">
        <authorList>
            <person name="Benchimol M."/>
            <person name="Almeida L.G."/>
            <person name="Vasconcelos A.T."/>
            <person name="Perreira-Neves A."/>
            <person name="Rosa I.A."/>
            <person name="Tasca T."/>
            <person name="Bogo M.R."/>
            <person name="de Souza W."/>
        </authorList>
    </citation>
    <scope>NUCLEOTIDE SEQUENCE [LARGE SCALE GENOMIC DNA]</scope>
    <source>
        <strain evidence="6">K</strain>
    </source>
</reference>
<evidence type="ECO:0000259" key="5">
    <source>
        <dbReference type="Pfam" id="PF10475"/>
    </source>
</evidence>